<protein>
    <submittedName>
        <fullName evidence="2">Uncharacterized protein</fullName>
    </submittedName>
</protein>
<reference evidence="2 3" key="1">
    <citation type="submission" date="2019-12" db="EMBL/GenBank/DDBJ databases">
        <title>A genome sequence resource for the geographically widespread anthracnose pathogen Colletotrichum asianum.</title>
        <authorList>
            <person name="Meng Y."/>
        </authorList>
    </citation>
    <scope>NUCLEOTIDE SEQUENCE [LARGE SCALE GENOMIC DNA]</scope>
    <source>
        <strain evidence="2 3">ICMP 18580</strain>
    </source>
</reference>
<sequence length="229" mass="25306">MRGSLPRTEAGFGSPGSFKAWQCAWCAGCLLSWDWTWEEWHGHGGVVAVVQVEDRTGWDAFVRCRWVVHGGRRAARSFSLQLLAPDRAPRVHTFLGGPNQPGGAGGAPFQSTLWSPSHGAAASPVPWARKQRVIVSSWCRWAAVMTVVRSSVDTPGSHGPAWKLPLMETDDEEEDDDSQWGRRRSVAARVRSTGGRATSSWLADGTEGGRRRETARQGVDGFVRLREWW</sequence>
<name>A0A8H3WT44_9PEZI</name>
<evidence type="ECO:0000313" key="2">
    <source>
        <dbReference type="EMBL" id="KAF0330243.1"/>
    </source>
</evidence>
<proteinExistence type="predicted"/>
<evidence type="ECO:0000256" key="1">
    <source>
        <dbReference type="SAM" id="MobiDB-lite"/>
    </source>
</evidence>
<feature type="region of interest" description="Disordered" evidence="1">
    <location>
        <begin position="152"/>
        <end position="216"/>
    </location>
</feature>
<organism evidence="2 3">
    <name type="scientific">Colletotrichum asianum</name>
    <dbReference type="NCBI Taxonomy" id="702518"/>
    <lineage>
        <taxon>Eukaryota</taxon>
        <taxon>Fungi</taxon>
        <taxon>Dikarya</taxon>
        <taxon>Ascomycota</taxon>
        <taxon>Pezizomycotina</taxon>
        <taxon>Sordariomycetes</taxon>
        <taxon>Hypocreomycetidae</taxon>
        <taxon>Glomerellales</taxon>
        <taxon>Glomerellaceae</taxon>
        <taxon>Colletotrichum</taxon>
        <taxon>Colletotrichum gloeosporioides species complex</taxon>
    </lineage>
</organism>
<evidence type="ECO:0000313" key="3">
    <source>
        <dbReference type="Proteomes" id="UP000434172"/>
    </source>
</evidence>
<feature type="compositionally biased region" description="Acidic residues" evidence="1">
    <location>
        <begin position="168"/>
        <end position="178"/>
    </location>
</feature>
<dbReference type="Proteomes" id="UP000434172">
    <property type="component" value="Unassembled WGS sequence"/>
</dbReference>
<keyword evidence="3" id="KW-1185">Reference proteome</keyword>
<comment type="caution">
    <text evidence="2">The sequence shown here is derived from an EMBL/GenBank/DDBJ whole genome shotgun (WGS) entry which is preliminary data.</text>
</comment>
<accession>A0A8H3WT44</accession>
<dbReference type="EMBL" id="WOWK01000008">
    <property type="protein sequence ID" value="KAF0330243.1"/>
    <property type="molecule type" value="Genomic_DNA"/>
</dbReference>
<gene>
    <name evidence="2" type="ORF">GQ607_002573</name>
</gene>
<dbReference type="AlphaFoldDB" id="A0A8H3WT44"/>